<gene>
    <name evidence="1" type="ORF">N301_13257</name>
</gene>
<dbReference type="AlphaFoldDB" id="A0A0A0ACM8"/>
<organism evidence="1 2">
    <name type="scientific">Charadrius vociferus</name>
    <name type="common">Killdeer</name>
    <name type="synonym">Aegialitis vocifera</name>
    <dbReference type="NCBI Taxonomy" id="50402"/>
    <lineage>
        <taxon>Eukaryota</taxon>
        <taxon>Metazoa</taxon>
        <taxon>Chordata</taxon>
        <taxon>Craniata</taxon>
        <taxon>Vertebrata</taxon>
        <taxon>Euteleostomi</taxon>
        <taxon>Archelosauria</taxon>
        <taxon>Archosauria</taxon>
        <taxon>Dinosauria</taxon>
        <taxon>Saurischia</taxon>
        <taxon>Theropoda</taxon>
        <taxon>Coelurosauria</taxon>
        <taxon>Aves</taxon>
        <taxon>Neognathae</taxon>
        <taxon>Neoaves</taxon>
        <taxon>Charadriiformes</taxon>
        <taxon>Charadriidae</taxon>
        <taxon>Charadrius</taxon>
    </lineage>
</organism>
<evidence type="ECO:0000313" key="1">
    <source>
        <dbReference type="EMBL" id="KGL90765.1"/>
    </source>
</evidence>
<dbReference type="Proteomes" id="UP000053858">
    <property type="component" value="Unassembled WGS sequence"/>
</dbReference>
<reference evidence="2" key="1">
    <citation type="journal article" date="2014" name="Science">
        <title>Comparative genomics reveals insights into avian genome evolution and adaptation.</title>
        <authorList>
            <consortium name="Avian Genome Consortium"/>
            <person name="Zhang G."/>
            <person name="Li C."/>
            <person name="Li Q."/>
            <person name="Li B."/>
            <person name="Larkin D.M."/>
            <person name="Lee C."/>
            <person name="Storz J.F."/>
            <person name="Antunes A."/>
            <person name="Greenwold M.J."/>
            <person name="Meredith R.W."/>
            <person name="Odeen A."/>
            <person name="Cui J."/>
            <person name="Zhou Q."/>
            <person name="Xu L."/>
            <person name="Pan H."/>
            <person name="Wang Z."/>
            <person name="Jin L."/>
            <person name="Zhang P."/>
            <person name="Hu H."/>
            <person name="Yang W."/>
            <person name="Hu J."/>
            <person name="Xiao J."/>
            <person name="Yang Z."/>
            <person name="Liu Y."/>
            <person name="Xie Q."/>
            <person name="Yu H."/>
            <person name="Lian J."/>
            <person name="Wen P."/>
            <person name="Zhang F."/>
            <person name="Li H."/>
            <person name="Zeng Y."/>
            <person name="Xiong Z."/>
            <person name="Liu S."/>
            <person name="Zhou L."/>
            <person name="Huang Z."/>
            <person name="An N."/>
            <person name="Wang J."/>
            <person name="Zheng Q."/>
            <person name="Xiong Y."/>
            <person name="Wang G."/>
            <person name="Wang B."/>
            <person name="Wang J."/>
            <person name="Fan Y."/>
            <person name="da Fonseca R.R."/>
            <person name="Alfaro-Nunez A."/>
            <person name="Schubert M."/>
            <person name="Orlando L."/>
            <person name="Mourier T."/>
            <person name="Howard J.T."/>
            <person name="Ganapathy G."/>
            <person name="Pfenning A."/>
            <person name="Whitney O."/>
            <person name="Rivas M.V."/>
            <person name="Hara E."/>
            <person name="Smith J."/>
            <person name="Farre M."/>
            <person name="Narayan J."/>
            <person name="Slavov G."/>
            <person name="Romanov M.N."/>
            <person name="Borges R."/>
            <person name="Machado J.P."/>
            <person name="Khan I."/>
            <person name="Springer M.S."/>
            <person name="Gatesy J."/>
            <person name="Hoffmann F.G."/>
            <person name="Opazo J.C."/>
            <person name="Hastad O."/>
            <person name="Sawyer R.H."/>
            <person name="Kim H."/>
            <person name="Kim K.W."/>
            <person name="Kim H.J."/>
            <person name="Cho S."/>
            <person name="Li N."/>
            <person name="Huang Y."/>
            <person name="Bruford M.W."/>
            <person name="Zhan X."/>
            <person name="Dixon A."/>
            <person name="Bertelsen M.F."/>
            <person name="Derryberry E."/>
            <person name="Warren W."/>
            <person name="Wilson R.K."/>
            <person name="Li S."/>
            <person name="Ray D.A."/>
            <person name="Green R.E."/>
            <person name="O'Brien S.J."/>
            <person name="Griffin D."/>
            <person name="Johnson W.E."/>
            <person name="Haussler D."/>
            <person name="Ryder O.A."/>
            <person name="Willerslev E."/>
            <person name="Graves G.R."/>
            <person name="Alstrom P."/>
            <person name="Fjeldsa J."/>
            <person name="Mindell D.P."/>
            <person name="Edwards S.V."/>
            <person name="Braun E.L."/>
            <person name="Rahbek C."/>
            <person name="Burt D.W."/>
            <person name="Houde P."/>
            <person name="Zhang Y."/>
            <person name="Yang H."/>
            <person name="Wang J."/>
            <person name="Jarvis E.D."/>
            <person name="Gilbert M.T."/>
            <person name="Wang J."/>
        </authorList>
    </citation>
    <scope>NUCLEOTIDE SEQUENCE [LARGE SCALE GENOMIC DNA]</scope>
</reference>
<evidence type="ECO:0000313" key="2">
    <source>
        <dbReference type="Proteomes" id="UP000053858"/>
    </source>
</evidence>
<dbReference type="EMBL" id="KL871144">
    <property type="protein sequence ID" value="KGL90765.1"/>
    <property type="molecule type" value="Genomic_DNA"/>
</dbReference>
<name>A0A0A0ACM8_CHAVO</name>
<feature type="non-terminal residue" evidence="1">
    <location>
        <position position="1"/>
    </location>
</feature>
<protein>
    <submittedName>
        <fullName evidence="1">Uncharacterized protein</fullName>
    </submittedName>
</protein>
<feature type="non-terminal residue" evidence="1">
    <location>
        <position position="112"/>
    </location>
</feature>
<sequence length="112" mass="12038">SFTLCGGHSSVLLSQNRGHTGQELVPRSMSFWGEVTGIVGSHRAQDTVGKQLGGFSSLKVSVLTHLEVHWVHPEDVSMQLTEFGQSASNVINVLHSFPNGIHDLGAMTTKLS</sequence>
<accession>A0A0A0ACM8</accession>
<keyword evidence="2" id="KW-1185">Reference proteome</keyword>
<proteinExistence type="predicted"/>